<dbReference type="STRING" id="675824.A0A1E3PZI6"/>
<evidence type="ECO:0000259" key="9">
    <source>
        <dbReference type="PROSITE" id="PS50850"/>
    </source>
</evidence>
<reference evidence="10 11" key="1">
    <citation type="journal article" date="2016" name="Proc. Natl. Acad. Sci. U.S.A.">
        <title>Comparative genomics of biotechnologically important yeasts.</title>
        <authorList>
            <person name="Riley R."/>
            <person name="Haridas S."/>
            <person name="Wolfe K.H."/>
            <person name="Lopes M.R."/>
            <person name="Hittinger C.T."/>
            <person name="Goeker M."/>
            <person name="Salamov A.A."/>
            <person name="Wisecaver J.H."/>
            <person name="Long T.M."/>
            <person name="Calvey C.H."/>
            <person name="Aerts A.L."/>
            <person name="Barry K.W."/>
            <person name="Choi C."/>
            <person name="Clum A."/>
            <person name="Coughlan A.Y."/>
            <person name="Deshpande S."/>
            <person name="Douglass A.P."/>
            <person name="Hanson S.J."/>
            <person name="Klenk H.-P."/>
            <person name="LaButti K.M."/>
            <person name="Lapidus A."/>
            <person name="Lindquist E.A."/>
            <person name="Lipzen A.M."/>
            <person name="Meier-Kolthoff J.P."/>
            <person name="Ohm R.A."/>
            <person name="Otillar R.P."/>
            <person name="Pangilinan J.L."/>
            <person name="Peng Y."/>
            <person name="Rokas A."/>
            <person name="Rosa C.A."/>
            <person name="Scheuner C."/>
            <person name="Sibirny A.A."/>
            <person name="Slot J.C."/>
            <person name="Stielow J.B."/>
            <person name="Sun H."/>
            <person name="Kurtzman C.P."/>
            <person name="Blackwell M."/>
            <person name="Grigoriev I.V."/>
            <person name="Jeffries T.W."/>
        </authorList>
    </citation>
    <scope>NUCLEOTIDE SEQUENCE [LARGE SCALE GENOMIC DNA]</scope>
    <source>
        <strain evidence="10 11">NRRL Y-11557</strain>
    </source>
</reference>
<evidence type="ECO:0000256" key="1">
    <source>
        <dbReference type="ARBA" id="ARBA00004141"/>
    </source>
</evidence>
<evidence type="ECO:0000313" key="11">
    <source>
        <dbReference type="Proteomes" id="UP000094385"/>
    </source>
</evidence>
<comment type="similarity">
    <text evidence="6">Belongs to the major facilitator superfamily. Allantoate permease family.</text>
</comment>
<dbReference type="Pfam" id="PF07690">
    <property type="entry name" value="MFS_1"/>
    <property type="match status" value="1"/>
</dbReference>
<sequence length="541" mass="61011">MAIDKEINVLSVEQDPTQTTDKIAASHQPILLKSNIAVPQSKQNVTKTQRILRFIWDTFGKEREERIYVQRIDRYIFLYALLSDWIKYLDQTNISNAYVSGMSVDMHMHGQERNLLTTFFNVGYLTGAIPSQIIMNRVRPSILIPTAEALWSVLVILLAACKTTHAMYGLRFLIGLCEAPLWPGMMTVIGSWYTPDELGKRVSLFGIAGSVAAMFSGYIQAGVYTSMNGRYGIAGWKWLFIIDGIISIPIAVLGFYCIPDFPTTTRARWLNSEQRAYGIQRMAAIGRKPPRELSVRRFVNLFKTWRPYAFLGPYCIGSFGGSTGYFNLWLKATGKYSVQQLNLIPTTGYAIAVVGGYIWPTFADITGVRWPWFLVSNFWYVLGNLILAIWNVSDDVKMFANLIQFLGDSTQNIFNAIGQEAFQDDTEARSICIALGNTICYTFSAWLPLVLYPTPEAPHYKYGYKFSVAFYLLQDCSLFLFIYLSRRESAKKKRVLNEFGLYIDAEDAVAGKQESLGSLSGDEASSIENGLPAQDDNIIEK</sequence>
<comment type="subcellular location">
    <subcellularLocation>
        <location evidence="1">Membrane</location>
        <topology evidence="1">Multi-pass membrane protein</topology>
    </subcellularLocation>
</comment>
<keyword evidence="4 8" id="KW-1133">Transmembrane helix</keyword>
<feature type="transmembrane region" description="Helical" evidence="8">
    <location>
        <begin position="372"/>
        <end position="392"/>
    </location>
</feature>
<evidence type="ECO:0000256" key="7">
    <source>
        <dbReference type="SAM" id="MobiDB-lite"/>
    </source>
</evidence>
<dbReference type="SUPFAM" id="SSF103473">
    <property type="entry name" value="MFS general substrate transporter"/>
    <property type="match status" value="1"/>
</dbReference>
<evidence type="ECO:0000256" key="2">
    <source>
        <dbReference type="ARBA" id="ARBA00022448"/>
    </source>
</evidence>
<evidence type="ECO:0000256" key="8">
    <source>
        <dbReference type="SAM" id="Phobius"/>
    </source>
</evidence>
<feature type="region of interest" description="Disordered" evidence="7">
    <location>
        <begin position="514"/>
        <end position="541"/>
    </location>
</feature>
<evidence type="ECO:0000256" key="5">
    <source>
        <dbReference type="ARBA" id="ARBA00023136"/>
    </source>
</evidence>
<feature type="transmembrane region" description="Helical" evidence="8">
    <location>
        <begin position="205"/>
        <end position="224"/>
    </location>
</feature>
<name>A0A1E3PZI6_LIPST</name>
<feature type="transmembrane region" description="Helical" evidence="8">
    <location>
        <begin position="115"/>
        <end position="135"/>
    </location>
</feature>
<keyword evidence="5 8" id="KW-0472">Membrane</keyword>
<feature type="transmembrane region" description="Helical" evidence="8">
    <location>
        <begin position="308"/>
        <end position="329"/>
    </location>
</feature>
<keyword evidence="3 8" id="KW-0812">Transmembrane</keyword>
<keyword evidence="2" id="KW-0813">Transport</keyword>
<dbReference type="EMBL" id="KV454300">
    <property type="protein sequence ID" value="ODQ70322.1"/>
    <property type="molecule type" value="Genomic_DNA"/>
</dbReference>
<dbReference type="AlphaFoldDB" id="A0A1E3PZI6"/>
<keyword evidence="11" id="KW-1185">Reference proteome</keyword>
<organism evidence="10 11">
    <name type="scientific">Lipomyces starkeyi NRRL Y-11557</name>
    <dbReference type="NCBI Taxonomy" id="675824"/>
    <lineage>
        <taxon>Eukaryota</taxon>
        <taxon>Fungi</taxon>
        <taxon>Dikarya</taxon>
        <taxon>Ascomycota</taxon>
        <taxon>Saccharomycotina</taxon>
        <taxon>Lipomycetes</taxon>
        <taxon>Lipomycetales</taxon>
        <taxon>Lipomycetaceae</taxon>
        <taxon>Lipomyces</taxon>
    </lineage>
</organism>
<dbReference type="InterPro" id="IPR036259">
    <property type="entry name" value="MFS_trans_sf"/>
</dbReference>
<evidence type="ECO:0000256" key="4">
    <source>
        <dbReference type="ARBA" id="ARBA00022989"/>
    </source>
</evidence>
<feature type="transmembrane region" description="Helical" evidence="8">
    <location>
        <begin position="341"/>
        <end position="360"/>
    </location>
</feature>
<feature type="transmembrane region" description="Helical" evidence="8">
    <location>
        <begin position="172"/>
        <end position="193"/>
    </location>
</feature>
<dbReference type="GO" id="GO:0022857">
    <property type="term" value="F:transmembrane transporter activity"/>
    <property type="evidence" value="ECO:0007669"/>
    <property type="project" value="InterPro"/>
</dbReference>
<dbReference type="InterPro" id="IPR020846">
    <property type="entry name" value="MFS_dom"/>
</dbReference>
<evidence type="ECO:0000313" key="10">
    <source>
        <dbReference type="EMBL" id="ODQ70322.1"/>
    </source>
</evidence>
<feature type="transmembrane region" description="Helical" evidence="8">
    <location>
        <begin position="464"/>
        <end position="484"/>
    </location>
</feature>
<dbReference type="PANTHER" id="PTHR43791:SF43">
    <property type="entry name" value="MAJOR FACILITATOR SUPERFAMILY (MFS) PROFILE DOMAIN-CONTAINING PROTEIN"/>
    <property type="match status" value="1"/>
</dbReference>
<dbReference type="Gene3D" id="1.20.1250.20">
    <property type="entry name" value="MFS general substrate transporter like domains"/>
    <property type="match status" value="2"/>
</dbReference>
<dbReference type="Proteomes" id="UP000094385">
    <property type="component" value="Unassembled WGS sequence"/>
</dbReference>
<dbReference type="FunFam" id="1.20.1250.20:FF:000065">
    <property type="entry name" value="Putative MFS pantothenate transporter"/>
    <property type="match status" value="1"/>
</dbReference>
<dbReference type="PROSITE" id="PS50850">
    <property type="entry name" value="MFS"/>
    <property type="match status" value="1"/>
</dbReference>
<dbReference type="InterPro" id="IPR011701">
    <property type="entry name" value="MFS"/>
</dbReference>
<gene>
    <name evidence="10" type="ORF">LIPSTDRAFT_5793</name>
</gene>
<evidence type="ECO:0000256" key="3">
    <source>
        <dbReference type="ARBA" id="ARBA00022692"/>
    </source>
</evidence>
<dbReference type="GO" id="GO:0016020">
    <property type="term" value="C:membrane"/>
    <property type="evidence" value="ECO:0007669"/>
    <property type="project" value="UniProtKB-SubCell"/>
</dbReference>
<feature type="transmembrane region" description="Helical" evidence="8">
    <location>
        <begin position="141"/>
        <end position="160"/>
    </location>
</feature>
<evidence type="ECO:0000256" key="6">
    <source>
        <dbReference type="ARBA" id="ARBA00037968"/>
    </source>
</evidence>
<protein>
    <recommendedName>
        <fullName evidence="9">Major facilitator superfamily (MFS) profile domain-containing protein</fullName>
    </recommendedName>
</protein>
<accession>A0A1E3PZI6</accession>
<feature type="transmembrane region" description="Helical" evidence="8">
    <location>
        <begin position="431"/>
        <end position="452"/>
    </location>
</feature>
<proteinExistence type="inferred from homology"/>
<feature type="domain" description="Major facilitator superfamily (MFS) profile" evidence="9">
    <location>
        <begin position="76"/>
        <end position="492"/>
    </location>
</feature>
<dbReference type="OrthoDB" id="3639251at2759"/>
<dbReference type="PANTHER" id="PTHR43791">
    <property type="entry name" value="PERMEASE-RELATED"/>
    <property type="match status" value="1"/>
</dbReference>
<feature type="transmembrane region" description="Helical" evidence="8">
    <location>
        <begin position="236"/>
        <end position="256"/>
    </location>
</feature>